<comment type="caution">
    <text evidence="2">The sequence shown here is derived from an EMBL/GenBank/DDBJ whole genome shotgun (WGS) entry which is preliminary data.</text>
</comment>
<dbReference type="EMBL" id="JAURVH010001535">
    <property type="protein sequence ID" value="KAK5893793.1"/>
    <property type="molecule type" value="Genomic_DNA"/>
</dbReference>
<keyword evidence="1" id="KW-1133">Transmembrane helix</keyword>
<dbReference type="Proteomes" id="UP001331515">
    <property type="component" value="Unassembled WGS sequence"/>
</dbReference>
<accession>A0AAN8C0P3</accession>
<sequence length="120" mass="13379">MSNLLAHTFPFIFFVKLLMLGFCLHDWLPLARLSSVFLAHPEDHCGLEVVSLRPAKTLRAAVQSSRDRDLSLGRCPLGQGGLAKGELACHNQSEESLWKKLRLRGSAAFEWVLLSQHGKV</sequence>
<protein>
    <submittedName>
        <fullName evidence="2">Uncharacterized protein</fullName>
    </submittedName>
</protein>
<dbReference type="AlphaFoldDB" id="A0AAN8C0P3"/>
<keyword evidence="1" id="KW-0812">Transmembrane</keyword>
<keyword evidence="1" id="KW-0472">Membrane</keyword>
<organism evidence="2 3">
    <name type="scientific">Champsocephalus gunnari</name>
    <name type="common">Mackerel icefish</name>
    <dbReference type="NCBI Taxonomy" id="52237"/>
    <lineage>
        <taxon>Eukaryota</taxon>
        <taxon>Metazoa</taxon>
        <taxon>Chordata</taxon>
        <taxon>Craniata</taxon>
        <taxon>Vertebrata</taxon>
        <taxon>Euteleostomi</taxon>
        <taxon>Actinopterygii</taxon>
        <taxon>Neopterygii</taxon>
        <taxon>Teleostei</taxon>
        <taxon>Neoteleostei</taxon>
        <taxon>Acanthomorphata</taxon>
        <taxon>Eupercaria</taxon>
        <taxon>Perciformes</taxon>
        <taxon>Notothenioidei</taxon>
        <taxon>Channichthyidae</taxon>
        <taxon>Champsocephalus</taxon>
    </lineage>
</organism>
<name>A0AAN8C0P3_CHAGU</name>
<reference evidence="2 3" key="1">
    <citation type="journal article" date="2023" name="Mol. Biol. Evol.">
        <title>Genomics of Secondarily Temperate Adaptation in the Only Non-Antarctic Icefish.</title>
        <authorList>
            <person name="Rivera-Colon A.G."/>
            <person name="Rayamajhi N."/>
            <person name="Minhas B.F."/>
            <person name="Madrigal G."/>
            <person name="Bilyk K.T."/>
            <person name="Yoon V."/>
            <person name="Hune M."/>
            <person name="Gregory S."/>
            <person name="Cheng C.H.C."/>
            <person name="Catchen J.M."/>
        </authorList>
    </citation>
    <scope>NUCLEOTIDE SEQUENCE [LARGE SCALE GENOMIC DNA]</scope>
    <source>
        <tissue evidence="2">White muscle</tissue>
    </source>
</reference>
<feature type="transmembrane region" description="Helical" evidence="1">
    <location>
        <begin position="6"/>
        <end position="24"/>
    </location>
</feature>
<keyword evidence="3" id="KW-1185">Reference proteome</keyword>
<gene>
    <name evidence="2" type="ORF">CgunFtcFv8_006632</name>
</gene>
<evidence type="ECO:0000313" key="2">
    <source>
        <dbReference type="EMBL" id="KAK5893793.1"/>
    </source>
</evidence>
<evidence type="ECO:0000256" key="1">
    <source>
        <dbReference type="SAM" id="Phobius"/>
    </source>
</evidence>
<proteinExistence type="predicted"/>
<evidence type="ECO:0000313" key="3">
    <source>
        <dbReference type="Proteomes" id="UP001331515"/>
    </source>
</evidence>